<feature type="transmembrane region" description="Helical" evidence="6">
    <location>
        <begin position="278"/>
        <end position="299"/>
    </location>
</feature>
<evidence type="ECO:0000313" key="9">
    <source>
        <dbReference type="Proteomes" id="UP001152562"/>
    </source>
</evidence>
<sequence>MGYLRQYQVTLACSLGNFIIGIVFVWPSYTLKLYTSANTTLLAEPLSETQSALLGSLPSLGAMVSTMFAGVMLNTLGRQKVGLCVAMPFLLSWLLIDLSSSATLLLLGRFLSGLACGVCFVLAPVFISEIADQSIRGLLAAAPTAFYCFGVLMSFVMGWTLTFKYIIWTNIFLCVLYAALILSVRESPVFLLMKKNEEEARKSIAYYKGLPVDSKPVLAELSRLKQQLMPAFELLTVTADGKIDEAEKEKLNPDHADVSIGKMPPFKMLLFSATSRRAFTIVAITISFQVMMGMVAVQVYAAEIFHRAAPSLSSDMCSVLFALVLLSGCLSCAFFSDKFGRKPLIIGSSVGVTLCLLSMAFLMQTNIGPAWVIAVLILIFCFSFMFGAGSVPYVLLAEVFLPEVQNLASMLLLELVWLLNFGLVGVFPFMIKFLGIHGSFYFFAVFGVLDILAGIFLVPETKGLSREQIQEALQGRRKT</sequence>
<protein>
    <recommendedName>
        <fullName evidence="7">Major facilitator superfamily (MFS) profile domain-containing protein</fullName>
    </recommendedName>
</protein>
<dbReference type="PANTHER" id="PTHR48021">
    <property type="match status" value="1"/>
</dbReference>
<evidence type="ECO:0000256" key="5">
    <source>
        <dbReference type="ARBA" id="ARBA00023180"/>
    </source>
</evidence>
<feature type="transmembrane region" description="Helical" evidence="6">
    <location>
        <begin position="80"/>
        <end position="96"/>
    </location>
</feature>
<evidence type="ECO:0000256" key="1">
    <source>
        <dbReference type="ARBA" id="ARBA00004141"/>
    </source>
</evidence>
<dbReference type="InterPro" id="IPR050549">
    <property type="entry name" value="MFS_Trehalose_Transporter"/>
</dbReference>
<evidence type="ECO:0000313" key="8">
    <source>
        <dbReference type="EMBL" id="CAH3945717.1"/>
    </source>
</evidence>
<evidence type="ECO:0000256" key="6">
    <source>
        <dbReference type="SAM" id="Phobius"/>
    </source>
</evidence>
<reference evidence="8" key="1">
    <citation type="submission" date="2022-05" db="EMBL/GenBank/DDBJ databases">
        <authorList>
            <person name="Okamura Y."/>
        </authorList>
    </citation>
    <scope>NUCLEOTIDE SEQUENCE</scope>
</reference>
<dbReference type="EMBL" id="CALOZG010000002">
    <property type="protein sequence ID" value="CAH3945717.1"/>
    <property type="molecule type" value="Genomic_DNA"/>
</dbReference>
<gene>
    <name evidence="8" type="ORF">PIBRA_LOCUS1381</name>
</gene>
<dbReference type="GO" id="GO:0016020">
    <property type="term" value="C:membrane"/>
    <property type="evidence" value="ECO:0007669"/>
    <property type="project" value="UniProtKB-SubCell"/>
</dbReference>
<dbReference type="GO" id="GO:0022857">
    <property type="term" value="F:transmembrane transporter activity"/>
    <property type="evidence" value="ECO:0007669"/>
    <property type="project" value="InterPro"/>
</dbReference>
<comment type="caution">
    <text evidence="8">The sequence shown here is derived from an EMBL/GenBank/DDBJ whole genome shotgun (WGS) entry which is preliminary data.</text>
</comment>
<dbReference type="Gene3D" id="1.20.1250.20">
    <property type="entry name" value="MFS general substrate transporter like domains"/>
    <property type="match status" value="1"/>
</dbReference>
<dbReference type="PROSITE" id="PS50850">
    <property type="entry name" value="MFS"/>
    <property type="match status" value="1"/>
</dbReference>
<name>A0A9P0SY55_PIEBR</name>
<feature type="domain" description="Major facilitator superfamily (MFS) profile" evidence="7">
    <location>
        <begin position="1"/>
        <end position="462"/>
    </location>
</feature>
<accession>A0A9P0SY55</accession>
<comment type="subcellular location">
    <subcellularLocation>
        <location evidence="1">Membrane</location>
        <topology evidence="1">Multi-pass membrane protein</topology>
    </subcellularLocation>
</comment>
<feature type="transmembrane region" description="Helical" evidence="6">
    <location>
        <begin position="102"/>
        <end position="126"/>
    </location>
</feature>
<keyword evidence="3 6" id="KW-1133">Transmembrane helix</keyword>
<proteinExistence type="predicted"/>
<keyword evidence="2 6" id="KW-0812">Transmembrane</keyword>
<feature type="transmembrane region" description="Helical" evidence="6">
    <location>
        <begin position="440"/>
        <end position="458"/>
    </location>
</feature>
<organism evidence="8 9">
    <name type="scientific">Pieris brassicae</name>
    <name type="common">White butterfly</name>
    <name type="synonym">Large white butterfly</name>
    <dbReference type="NCBI Taxonomy" id="7116"/>
    <lineage>
        <taxon>Eukaryota</taxon>
        <taxon>Metazoa</taxon>
        <taxon>Ecdysozoa</taxon>
        <taxon>Arthropoda</taxon>
        <taxon>Hexapoda</taxon>
        <taxon>Insecta</taxon>
        <taxon>Pterygota</taxon>
        <taxon>Neoptera</taxon>
        <taxon>Endopterygota</taxon>
        <taxon>Lepidoptera</taxon>
        <taxon>Glossata</taxon>
        <taxon>Ditrysia</taxon>
        <taxon>Papilionoidea</taxon>
        <taxon>Pieridae</taxon>
        <taxon>Pierinae</taxon>
        <taxon>Pieris</taxon>
    </lineage>
</organism>
<dbReference type="InterPro" id="IPR005829">
    <property type="entry name" value="Sugar_transporter_CS"/>
</dbReference>
<dbReference type="InterPro" id="IPR036259">
    <property type="entry name" value="MFS_trans_sf"/>
</dbReference>
<evidence type="ECO:0000256" key="2">
    <source>
        <dbReference type="ARBA" id="ARBA00022692"/>
    </source>
</evidence>
<dbReference type="InterPro" id="IPR020846">
    <property type="entry name" value="MFS_dom"/>
</dbReference>
<dbReference type="PROSITE" id="PS00217">
    <property type="entry name" value="SUGAR_TRANSPORT_2"/>
    <property type="match status" value="1"/>
</dbReference>
<keyword evidence="4 6" id="KW-0472">Membrane</keyword>
<feature type="transmembrane region" description="Helical" evidence="6">
    <location>
        <begin position="370"/>
        <end position="395"/>
    </location>
</feature>
<feature type="transmembrane region" description="Helical" evidence="6">
    <location>
        <begin position="407"/>
        <end position="434"/>
    </location>
</feature>
<feature type="transmembrane region" description="Helical" evidence="6">
    <location>
        <begin position="49"/>
        <end position="73"/>
    </location>
</feature>
<evidence type="ECO:0000256" key="4">
    <source>
        <dbReference type="ARBA" id="ARBA00023136"/>
    </source>
</evidence>
<keyword evidence="5" id="KW-0325">Glycoprotein</keyword>
<feature type="transmembrane region" description="Helical" evidence="6">
    <location>
        <begin position="138"/>
        <end position="159"/>
    </location>
</feature>
<dbReference type="InterPro" id="IPR003663">
    <property type="entry name" value="Sugar/inositol_transpt"/>
</dbReference>
<feature type="transmembrane region" description="Helical" evidence="6">
    <location>
        <begin position="319"/>
        <end position="336"/>
    </location>
</feature>
<dbReference type="Proteomes" id="UP001152562">
    <property type="component" value="Unassembled WGS sequence"/>
</dbReference>
<feature type="transmembrane region" description="Helical" evidence="6">
    <location>
        <begin position="7"/>
        <end position="29"/>
    </location>
</feature>
<dbReference type="SUPFAM" id="SSF103473">
    <property type="entry name" value="MFS general substrate transporter"/>
    <property type="match status" value="1"/>
</dbReference>
<keyword evidence="9" id="KW-1185">Reference proteome</keyword>
<dbReference type="AlphaFoldDB" id="A0A9P0SY55"/>
<dbReference type="PRINTS" id="PR00171">
    <property type="entry name" value="SUGRTRNSPORT"/>
</dbReference>
<dbReference type="InterPro" id="IPR005828">
    <property type="entry name" value="MFS_sugar_transport-like"/>
</dbReference>
<evidence type="ECO:0000259" key="7">
    <source>
        <dbReference type="PROSITE" id="PS50850"/>
    </source>
</evidence>
<feature type="transmembrane region" description="Helical" evidence="6">
    <location>
        <begin position="165"/>
        <end position="184"/>
    </location>
</feature>
<feature type="transmembrane region" description="Helical" evidence="6">
    <location>
        <begin position="343"/>
        <end position="364"/>
    </location>
</feature>
<dbReference type="Pfam" id="PF00083">
    <property type="entry name" value="Sugar_tr"/>
    <property type="match status" value="1"/>
</dbReference>
<dbReference type="PANTHER" id="PTHR48021:SF1">
    <property type="entry name" value="GH07001P-RELATED"/>
    <property type="match status" value="1"/>
</dbReference>
<evidence type="ECO:0000256" key="3">
    <source>
        <dbReference type="ARBA" id="ARBA00022989"/>
    </source>
</evidence>